<feature type="domain" description="TonB-dependent receptor-like beta-barrel" evidence="11">
    <location>
        <begin position="455"/>
        <end position="848"/>
    </location>
</feature>
<dbReference type="InterPro" id="IPR036942">
    <property type="entry name" value="Beta-barrel_TonB_sf"/>
</dbReference>
<comment type="subcellular location">
    <subcellularLocation>
        <location evidence="1 8">Cell outer membrane</location>
        <topology evidence="1 8">Multi-pass membrane protein</topology>
    </subcellularLocation>
</comment>
<dbReference type="PROSITE" id="PS52016">
    <property type="entry name" value="TONB_DEPENDENT_REC_3"/>
    <property type="match status" value="1"/>
</dbReference>
<keyword evidence="5 9" id="KW-0798">TonB box</keyword>
<dbReference type="RefSeq" id="WP_106040486.1">
    <property type="nucleotide sequence ID" value="NZ_CALHZC010000058.1"/>
</dbReference>
<sequence>MKRDYCLSLMMLALFGIASPIFATAAAEDVESSYSTQQAKKITGKVVDASGEPVIGASVLVKGSGTGTVTDIDGNFTVNASVGSTLEISFIGYKAATVKVTNASSYAITLQDDSQALDEVVVTAMGIKKEKKALGYAMQEVKSEELMKIKTANPISSLSGKVAGVNITQSSGAAGAGAQIILRGGTSGSEGKDNQPLFVVDGVIYDNSSSVIGNSAFDGSMRSASTTSNRVMDINPEDIENMSVLKGPAAAALYGSRAANGVILITTKKGKEGVVEVNINSKFTSSWVKSLPKYQTEYARGYMEDQYDKDKKYIGTVFNDFAYSSWGEKSKAQTYDNIGNFFQAGNIFDESASVSGGTQKSKYYLSGSLYDQAGVVPETGYRKYAFRFNGEQNVGIFTFSANAAYSDAHTDRTLTGAGLYGSSGNGALYRVYNWSSFDDMRHYLNEDGSRYRMFGDRLDPWDEEDNPYWIVNKNHIYDNTYRFTGAISVKADIAKWWFLSYKVGLDQYTQTASNRLAANGVLKQVWQKGMLSDNSKEFRYMSHDFMSNMSKTFGDFDFNLLLGSTIDEVKTHSTFKLGYNFSVPDFFSYANTTNSNKQFLNEPTKKRLVGLFGEFRASWKNMLYLTVSGRNDWTSTLPIENRSYFYPSVSGSFVFTEMLQKLGWMSDDVLNFGKIRASWAKVGKDTGVYETATSLWPVGTFLNNIVSVGNSWTRGNPYLKPEMTKSTEIGIELSFFKNRLHIDYAYYTNDSYNQILSPRGPQSTGYIFCSINAGNVYNKGMELSISGTPIQTKDFTWDIGFNMAGNRGTLDGLPEGMDVMYVTDVQYAGAQAASFNGGNFMAIAGTKWQRDEAGNVILDANGMPTYTSGLTEVGNRESKFTGGLNNTLTWKGLSFNMLWEYRVGGDVINGTKYSMDLSGVSQFSADIRNKPLTVTGVDAAGNAVSNTWEANKSYVFNGVEKSGYNIIKDYYQNFYSKETGNYITKVNLLRLRSVSLSYEMPKKWLQKIGFVKRASVSASATNLLLFTNYDGDPEVAAAGAGVGGSSSVGFDYCGVPATSGMSFGLNLTF</sequence>
<keyword evidence="10" id="KW-0732">Signal</keyword>
<evidence type="ECO:0000313" key="14">
    <source>
        <dbReference type="Proteomes" id="UP000238304"/>
    </source>
</evidence>
<keyword evidence="14" id="KW-1185">Reference proteome</keyword>
<dbReference type="InterPro" id="IPR000531">
    <property type="entry name" value="Beta-barrel_TonB"/>
</dbReference>
<dbReference type="InterPro" id="IPR023996">
    <property type="entry name" value="TonB-dep_OMP_SusC/RagA"/>
</dbReference>
<comment type="similarity">
    <text evidence="8 9">Belongs to the TonB-dependent receptor family.</text>
</comment>
<evidence type="ECO:0000256" key="6">
    <source>
        <dbReference type="ARBA" id="ARBA00023136"/>
    </source>
</evidence>
<dbReference type="Gene3D" id="2.60.40.1120">
    <property type="entry name" value="Carboxypeptidase-like, regulatory domain"/>
    <property type="match status" value="1"/>
</dbReference>
<evidence type="ECO:0000256" key="3">
    <source>
        <dbReference type="ARBA" id="ARBA00022452"/>
    </source>
</evidence>
<dbReference type="Gene3D" id="2.170.130.10">
    <property type="entry name" value="TonB-dependent receptor, plug domain"/>
    <property type="match status" value="1"/>
</dbReference>
<keyword evidence="3 8" id="KW-1134">Transmembrane beta strand</keyword>
<dbReference type="InterPro" id="IPR012910">
    <property type="entry name" value="Plug_dom"/>
</dbReference>
<evidence type="ECO:0000256" key="1">
    <source>
        <dbReference type="ARBA" id="ARBA00004571"/>
    </source>
</evidence>
<dbReference type="SUPFAM" id="SSF56935">
    <property type="entry name" value="Porins"/>
    <property type="match status" value="1"/>
</dbReference>
<dbReference type="NCBIfam" id="TIGR04056">
    <property type="entry name" value="OMP_RagA_SusC"/>
    <property type="match status" value="1"/>
</dbReference>
<dbReference type="EMBL" id="CP027231">
    <property type="protein sequence ID" value="AVM52153.1"/>
    <property type="molecule type" value="Genomic_DNA"/>
</dbReference>
<dbReference type="Proteomes" id="UP000238304">
    <property type="component" value="Chromosome"/>
</dbReference>
<dbReference type="NCBIfam" id="TIGR04057">
    <property type="entry name" value="SusC_RagA_signa"/>
    <property type="match status" value="1"/>
</dbReference>
<evidence type="ECO:0000313" key="13">
    <source>
        <dbReference type="EMBL" id="AVM52153.1"/>
    </source>
</evidence>
<evidence type="ECO:0000256" key="9">
    <source>
        <dbReference type="RuleBase" id="RU003357"/>
    </source>
</evidence>
<dbReference type="InterPro" id="IPR008969">
    <property type="entry name" value="CarboxyPept-like_regulatory"/>
</dbReference>
<evidence type="ECO:0000256" key="2">
    <source>
        <dbReference type="ARBA" id="ARBA00022448"/>
    </source>
</evidence>
<evidence type="ECO:0000256" key="8">
    <source>
        <dbReference type="PROSITE-ProRule" id="PRU01360"/>
    </source>
</evidence>
<proteinExistence type="inferred from homology"/>
<gene>
    <name evidence="13" type="ORF">C4H11_03575</name>
</gene>
<dbReference type="Pfam" id="PF07715">
    <property type="entry name" value="Plug"/>
    <property type="match status" value="1"/>
</dbReference>
<dbReference type="Gene3D" id="2.40.170.20">
    <property type="entry name" value="TonB-dependent receptor, beta-barrel domain"/>
    <property type="match status" value="1"/>
</dbReference>
<evidence type="ECO:0000256" key="4">
    <source>
        <dbReference type="ARBA" id="ARBA00022692"/>
    </source>
</evidence>
<protein>
    <submittedName>
        <fullName evidence="13">SusC/RagA family TonB-linked outer membrane protein</fullName>
    </submittedName>
</protein>
<dbReference type="Pfam" id="PF13715">
    <property type="entry name" value="CarbopepD_reg_2"/>
    <property type="match status" value="1"/>
</dbReference>
<dbReference type="InterPro" id="IPR039426">
    <property type="entry name" value="TonB-dep_rcpt-like"/>
</dbReference>
<evidence type="ECO:0000259" key="11">
    <source>
        <dbReference type="Pfam" id="PF00593"/>
    </source>
</evidence>
<organism evidence="13 14">
    <name type="scientific">Bacteroides zoogleoformans</name>
    <dbReference type="NCBI Taxonomy" id="28119"/>
    <lineage>
        <taxon>Bacteria</taxon>
        <taxon>Pseudomonadati</taxon>
        <taxon>Bacteroidota</taxon>
        <taxon>Bacteroidia</taxon>
        <taxon>Bacteroidales</taxon>
        <taxon>Bacteroidaceae</taxon>
        <taxon>Bacteroides</taxon>
    </lineage>
</organism>
<keyword evidence="4 8" id="KW-0812">Transmembrane</keyword>
<accession>A0ABN5IKE9</accession>
<feature type="domain" description="TonB-dependent receptor plug" evidence="12">
    <location>
        <begin position="133"/>
        <end position="262"/>
    </location>
</feature>
<reference evidence="13 14" key="1">
    <citation type="submission" date="2018-02" db="EMBL/GenBank/DDBJ databases">
        <authorList>
            <person name="Holder M.E."/>
            <person name="Ajami N.J."/>
            <person name="Petrosino J.F."/>
        </authorList>
    </citation>
    <scope>NUCLEOTIDE SEQUENCE [LARGE SCALE GENOMIC DNA]</scope>
    <source>
        <strain evidence="13 14">ATCC 33285</strain>
    </source>
</reference>
<evidence type="ECO:0000259" key="12">
    <source>
        <dbReference type="Pfam" id="PF07715"/>
    </source>
</evidence>
<feature type="signal peptide" evidence="10">
    <location>
        <begin position="1"/>
        <end position="25"/>
    </location>
</feature>
<evidence type="ECO:0000256" key="10">
    <source>
        <dbReference type="SAM" id="SignalP"/>
    </source>
</evidence>
<dbReference type="InterPro" id="IPR037066">
    <property type="entry name" value="Plug_dom_sf"/>
</dbReference>
<keyword evidence="7 8" id="KW-0998">Cell outer membrane</keyword>
<evidence type="ECO:0000256" key="7">
    <source>
        <dbReference type="ARBA" id="ARBA00023237"/>
    </source>
</evidence>
<dbReference type="SUPFAM" id="SSF49464">
    <property type="entry name" value="Carboxypeptidase regulatory domain-like"/>
    <property type="match status" value="1"/>
</dbReference>
<dbReference type="InterPro" id="IPR023997">
    <property type="entry name" value="TonB-dep_OMP_SusC/RagA_CS"/>
</dbReference>
<keyword evidence="2 8" id="KW-0813">Transport</keyword>
<evidence type="ECO:0000256" key="5">
    <source>
        <dbReference type="ARBA" id="ARBA00023077"/>
    </source>
</evidence>
<keyword evidence="6 8" id="KW-0472">Membrane</keyword>
<feature type="chain" id="PRO_5045981799" evidence="10">
    <location>
        <begin position="26"/>
        <end position="1069"/>
    </location>
</feature>
<dbReference type="Pfam" id="PF00593">
    <property type="entry name" value="TonB_dep_Rec_b-barrel"/>
    <property type="match status" value="1"/>
</dbReference>
<name>A0ABN5IKE9_9BACE</name>